<dbReference type="Proteomes" id="UP000823388">
    <property type="component" value="Chromosome 7K"/>
</dbReference>
<dbReference type="FunFam" id="2.60.40.150:FF:000090">
    <property type="entry name" value="C2 domain-containing protein"/>
    <property type="match status" value="1"/>
</dbReference>
<proteinExistence type="inferred from homology"/>
<dbReference type="CDD" id="cd04019">
    <property type="entry name" value="C2C_MCTP_PRT_plant"/>
    <property type="match status" value="1"/>
</dbReference>
<dbReference type="SMART" id="SM00239">
    <property type="entry name" value="C2"/>
    <property type="match status" value="3"/>
</dbReference>
<dbReference type="InterPro" id="IPR047257">
    <property type="entry name" value="C2B_MCTP_PRT_plant"/>
</dbReference>
<dbReference type="CDD" id="cd08379">
    <property type="entry name" value="C2D_MCTP_PRT_plant"/>
    <property type="match status" value="1"/>
</dbReference>
<evidence type="ECO:0000256" key="6">
    <source>
        <dbReference type="ARBA" id="ARBA00023136"/>
    </source>
</evidence>
<feature type="transmembrane region" description="Helical" evidence="8">
    <location>
        <begin position="540"/>
        <end position="557"/>
    </location>
</feature>
<evidence type="ECO:0000313" key="10">
    <source>
        <dbReference type="EMBL" id="KAG2572801.1"/>
    </source>
</evidence>
<reference evidence="10" key="1">
    <citation type="submission" date="2020-05" db="EMBL/GenBank/DDBJ databases">
        <title>WGS assembly of Panicum virgatum.</title>
        <authorList>
            <person name="Lovell J.T."/>
            <person name="Jenkins J."/>
            <person name="Shu S."/>
            <person name="Juenger T.E."/>
            <person name="Schmutz J."/>
        </authorList>
    </citation>
    <scope>NUCLEOTIDE SEQUENCE</scope>
    <source>
        <strain evidence="10">AP13</strain>
    </source>
</reference>
<keyword evidence="3 8" id="KW-0812">Transmembrane</keyword>
<keyword evidence="4" id="KW-0677">Repeat</keyword>
<keyword evidence="6 8" id="KW-0472">Membrane</keyword>
<dbReference type="CDD" id="cd08378">
    <property type="entry name" value="C2B_MCTP_PRT_plant"/>
    <property type="match status" value="1"/>
</dbReference>
<feature type="domain" description="C2" evidence="9">
    <location>
        <begin position="226"/>
        <end position="358"/>
    </location>
</feature>
<evidence type="ECO:0000256" key="2">
    <source>
        <dbReference type="ARBA" id="ARBA00007923"/>
    </source>
</evidence>
<dbReference type="InterPro" id="IPR035892">
    <property type="entry name" value="C2_domain_sf"/>
</dbReference>
<dbReference type="EMBL" id="CM029049">
    <property type="protein sequence ID" value="KAG2572801.1"/>
    <property type="molecule type" value="Genomic_DNA"/>
</dbReference>
<evidence type="ECO:0000256" key="4">
    <source>
        <dbReference type="ARBA" id="ARBA00022737"/>
    </source>
</evidence>
<evidence type="ECO:0000259" key="9">
    <source>
        <dbReference type="PROSITE" id="PS50004"/>
    </source>
</evidence>
<comment type="similarity">
    <text evidence="2">Belongs to the MCTP family.</text>
</comment>
<evidence type="ECO:0000256" key="8">
    <source>
        <dbReference type="SAM" id="Phobius"/>
    </source>
</evidence>
<accession>A0A8T0QD13</accession>
<evidence type="ECO:0000256" key="5">
    <source>
        <dbReference type="ARBA" id="ARBA00022989"/>
    </source>
</evidence>
<dbReference type="PANTHER" id="PTHR31425">
    <property type="entry name" value="PHOSPHORIBOSYLANTHRANILATE TRANSFERASE ISOFORM 1"/>
    <property type="match status" value="1"/>
</dbReference>
<feature type="domain" description="C2" evidence="9">
    <location>
        <begin position="59"/>
        <end position="181"/>
    </location>
</feature>
<comment type="caution">
    <text evidence="10">The sequence shown here is derived from an EMBL/GenBank/DDBJ whole genome shotgun (WGS) entry which is preliminary data.</text>
</comment>
<organism evidence="10 11">
    <name type="scientific">Panicum virgatum</name>
    <name type="common">Blackwell switchgrass</name>
    <dbReference type="NCBI Taxonomy" id="38727"/>
    <lineage>
        <taxon>Eukaryota</taxon>
        <taxon>Viridiplantae</taxon>
        <taxon>Streptophyta</taxon>
        <taxon>Embryophyta</taxon>
        <taxon>Tracheophyta</taxon>
        <taxon>Spermatophyta</taxon>
        <taxon>Magnoliopsida</taxon>
        <taxon>Liliopsida</taxon>
        <taxon>Poales</taxon>
        <taxon>Poaceae</taxon>
        <taxon>PACMAD clade</taxon>
        <taxon>Panicoideae</taxon>
        <taxon>Panicodae</taxon>
        <taxon>Paniceae</taxon>
        <taxon>Panicinae</taxon>
        <taxon>Panicum</taxon>
        <taxon>Panicum sect. Hiantes</taxon>
    </lineage>
</organism>
<keyword evidence="11" id="KW-1185">Reference proteome</keyword>
<dbReference type="OrthoDB" id="624084at2759"/>
<dbReference type="InterPro" id="IPR000008">
    <property type="entry name" value="C2_dom"/>
</dbReference>
<dbReference type="PROSITE" id="PS50004">
    <property type="entry name" value="C2"/>
    <property type="match status" value="3"/>
</dbReference>
<evidence type="ECO:0000256" key="3">
    <source>
        <dbReference type="ARBA" id="ARBA00022692"/>
    </source>
</evidence>
<dbReference type="InterPro" id="IPR047255">
    <property type="entry name" value="C2D_MCTP_PRT_plant"/>
</dbReference>
<gene>
    <name evidence="10" type="ORF">PVAP13_7KG202055</name>
</gene>
<protein>
    <recommendedName>
        <fullName evidence="9">C2 domain-containing protein</fullName>
    </recommendedName>
</protein>
<evidence type="ECO:0000256" key="7">
    <source>
        <dbReference type="SAM" id="MobiDB-lite"/>
    </source>
</evidence>
<dbReference type="Pfam" id="PF08372">
    <property type="entry name" value="PRT_C"/>
    <property type="match status" value="1"/>
</dbReference>
<evidence type="ECO:0000256" key="1">
    <source>
        <dbReference type="ARBA" id="ARBA00004141"/>
    </source>
</evidence>
<keyword evidence="5 8" id="KW-1133">Transmembrane helix</keyword>
<sequence>MAYPFVFRAQASPVRVEDHKAAKDAAPPVPQAREPWPAAGASGSARPHGAGARWLGGLGSGERLVSAYDLVETMQYLYVRVVKARGLPASAVTGGCSRPYVEARVGNYRGATRHVEGTSSPEWNQVFAFSRDRVQATALEVFVRDKDALARGDDCVGRVAFDITEAPARVPPDSPLAPQWYRLEGTGGRMAASGEVMLAVWVGTQADEAFADAWHASDASVRGGGGGGAAAVQSTRSKVYVTPKLWYLRISVLEAQDVFVPPGAGGIAGKGRHADVFAKVQVGGVVLRTRPCSARSPTSLEWNEELVFAVAEPFDEPAVLIIQARAQPGKDEIVGRAVLPLTLFERRLDRRQVQAQWFSLEPFGGPPEAVFAGRVQLRACLEGAYHVMEEPTMYASDTRPTDRQLWRPPIAVLEVGVLSAQGLTPMKTVDGRGMTDAYCVAKYGHKWVRTRTVVDSCSPRWNEQYTWEVYDPCTVLTLAVFDNCQLGTATAAGSGAVRDQRIGKVRIRLSTLEMDRVCTTAHPLVVLHPSGLRKNGDLCLAVRLTCLSLGGAVFLYGQPFLPRMHYAQPFTVLQLDNLRQQAMGIVAARLSRAEPPLRREVVEYMLDADSHAWSIRRSKANFLRVTALLSGAAGTARWLADVCRWKNPAATVLVHVLFVTLVCFPELILPTMFLYMSAAGLWSYRRRPRRAPHMDARLSCAEAVHPDELDEELDTFPTSRPNAVVRVRYDRLRSVAGRIQTVVGDVATQGERVRSLLAWRDPRATALFTAFCLVAAVVLYVTHIRVVALVAGLYVLRHPRFRSRMPSAAGNFFKRLPSRGDTML</sequence>
<dbReference type="SUPFAM" id="SSF49562">
    <property type="entry name" value="C2 domain (Calcium/lipid-binding domain, CaLB)"/>
    <property type="match status" value="3"/>
</dbReference>
<feature type="transmembrane region" description="Helical" evidence="8">
    <location>
        <begin position="764"/>
        <end position="796"/>
    </location>
</feature>
<dbReference type="AlphaFoldDB" id="A0A8T0QD13"/>
<dbReference type="InterPro" id="IPR047259">
    <property type="entry name" value="QUIRKY-like"/>
</dbReference>
<dbReference type="GO" id="GO:0016020">
    <property type="term" value="C:membrane"/>
    <property type="evidence" value="ECO:0007669"/>
    <property type="project" value="UniProtKB-SubCell"/>
</dbReference>
<name>A0A8T0QD13_PANVG</name>
<feature type="region of interest" description="Disordered" evidence="7">
    <location>
        <begin position="18"/>
        <end position="45"/>
    </location>
</feature>
<dbReference type="InterPro" id="IPR047258">
    <property type="entry name" value="C2C_MCTP_PRT_plant"/>
</dbReference>
<comment type="subcellular location">
    <subcellularLocation>
        <location evidence="1">Membrane</location>
        <topology evidence="1">Multi-pass membrane protein</topology>
    </subcellularLocation>
</comment>
<feature type="domain" description="C2" evidence="9">
    <location>
        <begin position="387"/>
        <end position="522"/>
    </location>
</feature>
<dbReference type="PANTHER" id="PTHR31425:SF19">
    <property type="entry name" value="OS04G0472900 PROTEIN"/>
    <property type="match status" value="1"/>
</dbReference>
<feature type="transmembrane region" description="Helical" evidence="8">
    <location>
        <begin position="652"/>
        <end position="684"/>
    </location>
</feature>
<dbReference type="Gene3D" id="2.60.40.150">
    <property type="entry name" value="C2 domain"/>
    <property type="match status" value="3"/>
</dbReference>
<evidence type="ECO:0000313" key="11">
    <source>
        <dbReference type="Proteomes" id="UP000823388"/>
    </source>
</evidence>
<dbReference type="InterPro" id="IPR013583">
    <property type="entry name" value="MCTP_C"/>
</dbReference>
<dbReference type="Pfam" id="PF00168">
    <property type="entry name" value="C2"/>
    <property type="match status" value="3"/>
</dbReference>